<dbReference type="Proteomes" id="UP000198584">
    <property type="component" value="Unassembled WGS sequence"/>
</dbReference>
<dbReference type="PANTHER" id="PTHR43415:SF5">
    <property type="entry name" value="ACETYLTRANSFERASE"/>
    <property type="match status" value="1"/>
</dbReference>
<dbReference type="SUPFAM" id="SSF55729">
    <property type="entry name" value="Acyl-CoA N-acyltransferases (Nat)"/>
    <property type="match status" value="1"/>
</dbReference>
<proteinExistence type="predicted"/>
<protein>
    <submittedName>
        <fullName evidence="2">Protein N-acetyltransferase, RimJ/RimL family</fullName>
    </submittedName>
</protein>
<name>A0A1H3ZSR4_9BACI</name>
<gene>
    <name evidence="2" type="ORF">SAMN05421743_103355</name>
</gene>
<dbReference type="InterPro" id="IPR000182">
    <property type="entry name" value="GNAT_dom"/>
</dbReference>
<dbReference type="EMBL" id="FNQR01000003">
    <property type="protein sequence ID" value="SEA26708.1"/>
    <property type="molecule type" value="Genomic_DNA"/>
</dbReference>
<keyword evidence="2" id="KW-0808">Transferase</keyword>
<dbReference type="GO" id="GO:0016747">
    <property type="term" value="F:acyltransferase activity, transferring groups other than amino-acyl groups"/>
    <property type="evidence" value="ECO:0007669"/>
    <property type="project" value="InterPro"/>
</dbReference>
<dbReference type="STRING" id="571932.SAMN05421743_103355"/>
<sequence length="174" mass="20261">MIELQYFTQDDFEQLIRWIDSKEFMMQWAGPSLHFPLDEHQLTEYISGANHDQAEKFIYKVVHTETGAVIGHISLASIDRDNRSARIGRVLVADENYRGQGICQEMIKRVVKFAFDDLGMHRVSLGVFDFNASAISCYEKAGFKKEGLLRDYRKVGDEYWSLWEMSILEHEWTG</sequence>
<feature type="domain" description="N-acetyltransferase" evidence="1">
    <location>
        <begin position="2"/>
        <end position="166"/>
    </location>
</feature>
<dbReference type="PANTHER" id="PTHR43415">
    <property type="entry name" value="SPERMIDINE N(1)-ACETYLTRANSFERASE"/>
    <property type="match status" value="1"/>
</dbReference>
<accession>A0A1H3ZSR4</accession>
<dbReference type="InterPro" id="IPR016181">
    <property type="entry name" value="Acyl_CoA_acyltransferase"/>
</dbReference>
<evidence type="ECO:0000313" key="3">
    <source>
        <dbReference type="Proteomes" id="UP000198584"/>
    </source>
</evidence>
<dbReference type="Gene3D" id="3.40.630.30">
    <property type="match status" value="1"/>
</dbReference>
<dbReference type="OrthoDB" id="9795206at2"/>
<keyword evidence="3" id="KW-1185">Reference proteome</keyword>
<evidence type="ECO:0000259" key="1">
    <source>
        <dbReference type="PROSITE" id="PS51186"/>
    </source>
</evidence>
<dbReference type="RefSeq" id="WP_093043359.1">
    <property type="nucleotide sequence ID" value="NZ_FNQR01000003.1"/>
</dbReference>
<reference evidence="2 3" key="1">
    <citation type="submission" date="2016-10" db="EMBL/GenBank/DDBJ databases">
        <authorList>
            <person name="de Groot N.N."/>
        </authorList>
    </citation>
    <scope>NUCLEOTIDE SEQUENCE [LARGE SCALE GENOMIC DNA]</scope>
    <source>
        <strain evidence="2 3">CCM7597</strain>
    </source>
</reference>
<dbReference type="Pfam" id="PF13302">
    <property type="entry name" value="Acetyltransf_3"/>
    <property type="match status" value="1"/>
</dbReference>
<dbReference type="PROSITE" id="PS51186">
    <property type="entry name" value="GNAT"/>
    <property type="match status" value="1"/>
</dbReference>
<dbReference type="AlphaFoldDB" id="A0A1H3ZSR4"/>
<evidence type="ECO:0000313" key="2">
    <source>
        <dbReference type="EMBL" id="SEA26708.1"/>
    </source>
</evidence>
<dbReference type="CDD" id="cd04301">
    <property type="entry name" value="NAT_SF"/>
    <property type="match status" value="1"/>
</dbReference>
<organism evidence="2 3">
    <name type="scientific">Thalassobacillus cyri</name>
    <dbReference type="NCBI Taxonomy" id="571932"/>
    <lineage>
        <taxon>Bacteria</taxon>
        <taxon>Bacillati</taxon>
        <taxon>Bacillota</taxon>
        <taxon>Bacilli</taxon>
        <taxon>Bacillales</taxon>
        <taxon>Bacillaceae</taxon>
        <taxon>Thalassobacillus</taxon>
    </lineage>
</organism>